<name>A0A1Y6CJG8_9BACT</name>
<accession>A0A1Y6CJG8</accession>
<dbReference type="AlphaFoldDB" id="A0A1Y6CJG8"/>
<dbReference type="CDD" id="cd04169">
    <property type="entry name" value="RF3"/>
    <property type="match status" value="1"/>
</dbReference>
<dbReference type="InterPro" id="IPR009000">
    <property type="entry name" value="Transl_B-barrel_sf"/>
</dbReference>
<dbReference type="Proteomes" id="UP000192907">
    <property type="component" value="Unassembled WGS sequence"/>
</dbReference>
<dbReference type="InterPro" id="IPR000795">
    <property type="entry name" value="T_Tr_GTP-bd_dom"/>
</dbReference>
<evidence type="ECO:0000256" key="1">
    <source>
        <dbReference type="ARBA" id="ARBA00004496"/>
    </source>
</evidence>
<dbReference type="EMBL" id="FWZT01000017">
    <property type="protein sequence ID" value="SMF55674.1"/>
    <property type="molecule type" value="Genomic_DNA"/>
</dbReference>
<dbReference type="Pfam" id="PF16658">
    <property type="entry name" value="RF3_C"/>
    <property type="match status" value="1"/>
</dbReference>
<dbReference type="InterPro" id="IPR035647">
    <property type="entry name" value="EFG_III/V"/>
</dbReference>
<dbReference type="NCBIfam" id="TIGR00231">
    <property type="entry name" value="small_GTP"/>
    <property type="match status" value="1"/>
</dbReference>
<dbReference type="InterPro" id="IPR032090">
    <property type="entry name" value="RF3_C"/>
</dbReference>
<comment type="subcellular location">
    <subcellularLocation>
        <location evidence="1 9">Cytoplasm</location>
    </subcellularLocation>
</comment>
<dbReference type="PRINTS" id="PR00315">
    <property type="entry name" value="ELONGATNFCT"/>
</dbReference>
<dbReference type="SUPFAM" id="SSF52540">
    <property type="entry name" value="P-loop containing nucleoside triphosphate hydrolases"/>
    <property type="match status" value="1"/>
</dbReference>
<dbReference type="NCBIfam" id="NF001964">
    <property type="entry name" value="PRK00741.1"/>
    <property type="match status" value="1"/>
</dbReference>
<dbReference type="GO" id="GO:0006449">
    <property type="term" value="P:regulation of translational termination"/>
    <property type="evidence" value="ECO:0007669"/>
    <property type="project" value="UniProtKB-UniRule"/>
</dbReference>
<keyword evidence="4 9" id="KW-0547">Nucleotide-binding</keyword>
<dbReference type="GO" id="GO:0016149">
    <property type="term" value="F:translation release factor activity, codon specific"/>
    <property type="evidence" value="ECO:0007669"/>
    <property type="project" value="UniProtKB-UniRule"/>
</dbReference>
<dbReference type="FunFam" id="3.30.70.3280:FF:000001">
    <property type="entry name" value="Peptide chain release factor 3"/>
    <property type="match status" value="1"/>
</dbReference>
<dbReference type="Gene3D" id="3.30.70.3280">
    <property type="entry name" value="Peptide chain release factor 3, domain III"/>
    <property type="match status" value="1"/>
</dbReference>
<dbReference type="PROSITE" id="PS51722">
    <property type="entry name" value="G_TR_2"/>
    <property type="match status" value="1"/>
</dbReference>
<dbReference type="SUPFAM" id="SSF50447">
    <property type="entry name" value="Translation proteins"/>
    <property type="match status" value="1"/>
</dbReference>
<dbReference type="InterPro" id="IPR053905">
    <property type="entry name" value="EF-G-like_DII"/>
</dbReference>
<proteinExistence type="inferred from homology"/>
<dbReference type="GO" id="GO:0005829">
    <property type="term" value="C:cytosol"/>
    <property type="evidence" value="ECO:0007669"/>
    <property type="project" value="TreeGrafter"/>
</dbReference>
<feature type="domain" description="Tr-type G" evidence="10">
    <location>
        <begin position="8"/>
        <end position="277"/>
    </location>
</feature>
<dbReference type="GO" id="GO:0005525">
    <property type="term" value="F:GTP binding"/>
    <property type="evidence" value="ECO:0007669"/>
    <property type="project" value="UniProtKB-UniRule"/>
</dbReference>
<evidence type="ECO:0000256" key="7">
    <source>
        <dbReference type="ARBA" id="ARBA00025017"/>
    </source>
</evidence>
<protein>
    <recommendedName>
        <fullName evidence="8 9">Peptide chain release factor 3</fullName>
        <shortName evidence="9">RF-3</shortName>
    </recommendedName>
</protein>
<comment type="function">
    <text evidence="7 9">Increases the formation of ribosomal termination complexes and stimulates activities of RF-1 and RF-2. It binds guanine nucleotides and has strong preference for UGA stop codons. It may interact directly with the ribosome. The stimulation of RF-1 and RF-2 is significantly reduced by GTP and GDP, but not by GMP.</text>
</comment>
<organism evidence="11 12">
    <name type="scientific">Pseudobacteriovorax antillogorgiicola</name>
    <dbReference type="NCBI Taxonomy" id="1513793"/>
    <lineage>
        <taxon>Bacteria</taxon>
        <taxon>Pseudomonadati</taxon>
        <taxon>Bdellovibrionota</taxon>
        <taxon>Oligoflexia</taxon>
        <taxon>Oligoflexales</taxon>
        <taxon>Pseudobacteriovoracaceae</taxon>
        <taxon>Pseudobacteriovorax</taxon>
    </lineage>
</organism>
<feature type="binding site" evidence="9">
    <location>
        <begin position="17"/>
        <end position="24"/>
    </location>
    <ligand>
        <name>GTP</name>
        <dbReference type="ChEBI" id="CHEBI:37565"/>
    </ligand>
</feature>
<sequence>MSFEKEIKRRRTFAIISHPDAGKTTMTEKLLLYGGAIQMAGSVKAKRSKKFATSDWMELEKQRGISVTSSVMKFPYKDHEMNLIDTPGHQDFSEDTYRTLTAVDSALMIIDCANGVEAQTKKLYEVCSLRKTPVLAFINKMDREGKDPFELMEEIENTLGISVTPVTWPIGMGDRFRGVYHRLDNKLLIYDKDAERSRPVPLKDLSLDSPEVVAELGEELAETLQAEIELLDGAGDTLDRDRYLRGELAPVFFGSALKTFGIEPLLEGLITLAPPPLPREAQERAVDPMESKFTGFVFKIQANMDPAHRDRVAFMRICSGKFERGMKSHIVRLGKDQRLGRPTQFMSQDRSLVDEAFAGDIVGIHDPGVFKIGDTLTQGEKLHFTGVPVFAPEHFARVTLKDPLKSKQLNKALDQLSEEGAVQVFRPINNNDQILGVVGVLQFDVVQYRIQHEYGVQVTFARLPYSAARWIFSDDEDALDEYVRAQSHLICDDQHGQKAILLDDLWRLNFLKERFPKIEYQATSEKI</sequence>
<dbReference type="Gene3D" id="3.40.50.300">
    <property type="entry name" value="P-loop containing nucleotide triphosphate hydrolases"/>
    <property type="match status" value="1"/>
</dbReference>
<comment type="similarity">
    <text evidence="2 9">Belongs to the TRAFAC class translation factor GTPase superfamily. Classic translation factor GTPase family. PrfC subfamily.</text>
</comment>
<evidence type="ECO:0000313" key="12">
    <source>
        <dbReference type="Proteomes" id="UP000192907"/>
    </source>
</evidence>
<dbReference type="STRING" id="1513793.SAMN06296036_117152"/>
<evidence type="ECO:0000256" key="5">
    <source>
        <dbReference type="ARBA" id="ARBA00022917"/>
    </source>
</evidence>
<evidence type="ECO:0000259" key="10">
    <source>
        <dbReference type="PROSITE" id="PS51722"/>
    </source>
</evidence>
<dbReference type="CDD" id="cd03689">
    <property type="entry name" value="RF3_II"/>
    <property type="match status" value="1"/>
</dbReference>
<dbReference type="InterPro" id="IPR004548">
    <property type="entry name" value="PrfC"/>
</dbReference>
<dbReference type="PANTHER" id="PTHR43556:SF2">
    <property type="entry name" value="PEPTIDE CHAIN RELEASE FACTOR RF3"/>
    <property type="match status" value="1"/>
</dbReference>
<keyword evidence="5 9" id="KW-0648">Protein biosynthesis</keyword>
<evidence type="ECO:0000313" key="11">
    <source>
        <dbReference type="EMBL" id="SMF55674.1"/>
    </source>
</evidence>
<keyword evidence="3 9" id="KW-0963">Cytoplasm</keyword>
<feature type="binding site" evidence="9">
    <location>
        <begin position="139"/>
        <end position="142"/>
    </location>
    <ligand>
        <name>GTP</name>
        <dbReference type="ChEBI" id="CHEBI:37565"/>
    </ligand>
</feature>
<evidence type="ECO:0000256" key="6">
    <source>
        <dbReference type="ARBA" id="ARBA00023134"/>
    </source>
</evidence>
<dbReference type="InterPro" id="IPR027417">
    <property type="entry name" value="P-loop_NTPase"/>
</dbReference>
<evidence type="ECO:0000256" key="2">
    <source>
        <dbReference type="ARBA" id="ARBA00009978"/>
    </source>
</evidence>
<keyword evidence="6 9" id="KW-0342">GTP-binding</keyword>
<dbReference type="FunFam" id="3.40.50.300:FF:000542">
    <property type="entry name" value="Peptide chain release factor 3"/>
    <property type="match status" value="1"/>
</dbReference>
<dbReference type="InterPro" id="IPR031157">
    <property type="entry name" value="G_TR_CS"/>
</dbReference>
<dbReference type="SUPFAM" id="SSF54980">
    <property type="entry name" value="EF-G C-terminal domain-like"/>
    <property type="match status" value="1"/>
</dbReference>
<dbReference type="HAMAP" id="MF_00072">
    <property type="entry name" value="Rel_fac_3"/>
    <property type="match status" value="1"/>
</dbReference>
<evidence type="ECO:0000256" key="3">
    <source>
        <dbReference type="ARBA" id="ARBA00022490"/>
    </source>
</evidence>
<dbReference type="GO" id="GO:0016150">
    <property type="term" value="F:translation release factor activity, codon nonspecific"/>
    <property type="evidence" value="ECO:0007669"/>
    <property type="project" value="TreeGrafter"/>
</dbReference>
<keyword evidence="12" id="KW-1185">Reference proteome</keyword>
<dbReference type="Gene3D" id="2.40.30.10">
    <property type="entry name" value="Translation factors"/>
    <property type="match status" value="1"/>
</dbReference>
<dbReference type="Pfam" id="PF00009">
    <property type="entry name" value="GTP_EFTU"/>
    <property type="match status" value="1"/>
</dbReference>
<evidence type="ECO:0000256" key="4">
    <source>
        <dbReference type="ARBA" id="ARBA00022741"/>
    </source>
</evidence>
<dbReference type="FunFam" id="2.40.30.10:FF:000040">
    <property type="entry name" value="Peptide chain release factor 3"/>
    <property type="match status" value="1"/>
</dbReference>
<dbReference type="PANTHER" id="PTHR43556">
    <property type="entry name" value="PEPTIDE CHAIN RELEASE FACTOR RF3"/>
    <property type="match status" value="1"/>
</dbReference>
<dbReference type="InterPro" id="IPR038467">
    <property type="entry name" value="RF3_dom_3_sf"/>
</dbReference>
<dbReference type="GO" id="GO:0003924">
    <property type="term" value="F:GTPase activity"/>
    <property type="evidence" value="ECO:0007669"/>
    <property type="project" value="InterPro"/>
</dbReference>
<dbReference type="Pfam" id="PF22042">
    <property type="entry name" value="EF-G_D2"/>
    <property type="match status" value="1"/>
</dbReference>
<evidence type="ECO:0000256" key="9">
    <source>
        <dbReference type="HAMAP-Rule" id="MF_00072"/>
    </source>
</evidence>
<dbReference type="NCBIfam" id="TIGR00503">
    <property type="entry name" value="prfC"/>
    <property type="match status" value="1"/>
</dbReference>
<reference evidence="12" key="1">
    <citation type="submission" date="2017-04" db="EMBL/GenBank/DDBJ databases">
        <authorList>
            <person name="Varghese N."/>
            <person name="Submissions S."/>
        </authorList>
    </citation>
    <scope>NUCLEOTIDE SEQUENCE [LARGE SCALE GENOMIC DNA]</scope>
    <source>
        <strain evidence="12">RKEM611</strain>
    </source>
</reference>
<feature type="binding site" evidence="9">
    <location>
        <begin position="85"/>
        <end position="89"/>
    </location>
    <ligand>
        <name>GTP</name>
        <dbReference type="ChEBI" id="CHEBI:37565"/>
    </ligand>
</feature>
<dbReference type="InterPro" id="IPR041732">
    <property type="entry name" value="RF3_GTP-bd"/>
</dbReference>
<dbReference type="PROSITE" id="PS00301">
    <property type="entry name" value="G_TR_1"/>
    <property type="match status" value="1"/>
</dbReference>
<gene>
    <name evidence="9" type="primary">prfC</name>
    <name evidence="11" type="ORF">SAMN06296036_117152</name>
</gene>
<evidence type="ECO:0000256" key="8">
    <source>
        <dbReference type="ARBA" id="ARBA00073639"/>
    </source>
</evidence>
<dbReference type="InterPro" id="IPR005225">
    <property type="entry name" value="Small_GTP-bd"/>
</dbReference>
<dbReference type="CDD" id="cd16259">
    <property type="entry name" value="RF3_III"/>
    <property type="match status" value="1"/>
</dbReference>